<proteinExistence type="predicted"/>
<sequence length="220" mass="22803">MRSRFLLPLGLLIALLAGCAPPAPSSPSSASATATESVVMRPITEGGLPAAGFTVTEETTVTLDCGSASFDDRPSAVAVDDNIHACTPSSAFAVACWQDAAPGFVACYRDPWTTAVVRLPSTGSLPAATAPEQARPLGLLLSDGDRCLIRSGGVWNDLTEHPAWYGTYSCTEDGAVWAESADGIDRSGPRWTVRVAPISGGDPLTTREVVTAYFVGTAEG</sequence>
<organism evidence="2 3">
    <name type="scientific">Cryobacterium sandaracinum</name>
    <dbReference type="NCBI Taxonomy" id="1259247"/>
    <lineage>
        <taxon>Bacteria</taxon>
        <taxon>Bacillati</taxon>
        <taxon>Actinomycetota</taxon>
        <taxon>Actinomycetes</taxon>
        <taxon>Micrococcales</taxon>
        <taxon>Microbacteriaceae</taxon>
        <taxon>Cryobacterium</taxon>
    </lineage>
</organism>
<feature type="signal peptide" evidence="1">
    <location>
        <begin position="1"/>
        <end position="25"/>
    </location>
</feature>
<evidence type="ECO:0000313" key="2">
    <source>
        <dbReference type="EMBL" id="TFD07194.1"/>
    </source>
</evidence>
<evidence type="ECO:0000313" key="3">
    <source>
        <dbReference type="Proteomes" id="UP000297851"/>
    </source>
</evidence>
<keyword evidence="1" id="KW-0732">Signal</keyword>
<feature type="chain" id="PRO_5045070417" description="Ig-like domain-containing protein" evidence="1">
    <location>
        <begin position="26"/>
        <end position="220"/>
    </location>
</feature>
<dbReference type="Proteomes" id="UP000297851">
    <property type="component" value="Unassembled WGS sequence"/>
</dbReference>
<reference evidence="2 3" key="1">
    <citation type="submission" date="2019-03" db="EMBL/GenBank/DDBJ databases">
        <title>Genomics of glacier-inhabiting Cryobacterium strains.</title>
        <authorList>
            <person name="Liu Q."/>
            <person name="Xin Y.-H."/>
        </authorList>
    </citation>
    <scope>NUCLEOTIDE SEQUENCE [LARGE SCALE GENOMIC DNA]</scope>
    <source>
        <strain evidence="2 3">TMT2-16</strain>
    </source>
</reference>
<gene>
    <name evidence="2" type="ORF">E3T25_00245</name>
</gene>
<evidence type="ECO:0000256" key="1">
    <source>
        <dbReference type="SAM" id="SignalP"/>
    </source>
</evidence>
<protein>
    <recommendedName>
        <fullName evidence="4">Ig-like domain-containing protein</fullName>
    </recommendedName>
</protein>
<dbReference type="EMBL" id="SOGO01000006">
    <property type="protein sequence ID" value="TFD07194.1"/>
    <property type="molecule type" value="Genomic_DNA"/>
</dbReference>
<dbReference type="PROSITE" id="PS51257">
    <property type="entry name" value="PROKAR_LIPOPROTEIN"/>
    <property type="match status" value="1"/>
</dbReference>
<name>A0ABY2JJ32_9MICO</name>
<keyword evidence="3" id="KW-1185">Reference proteome</keyword>
<evidence type="ECO:0008006" key="4">
    <source>
        <dbReference type="Google" id="ProtNLM"/>
    </source>
</evidence>
<accession>A0ABY2JJ32</accession>
<comment type="caution">
    <text evidence="2">The sequence shown here is derived from an EMBL/GenBank/DDBJ whole genome shotgun (WGS) entry which is preliminary data.</text>
</comment>